<evidence type="ECO:0000259" key="2">
    <source>
        <dbReference type="PROSITE" id="PS50048"/>
    </source>
</evidence>
<feature type="region of interest" description="Disordered" evidence="1">
    <location>
        <begin position="511"/>
        <end position="562"/>
    </location>
</feature>
<evidence type="ECO:0000256" key="1">
    <source>
        <dbReference type="SAM" id="MobiDB-lite"/>
    </source>
</evidence>
<accession>B0DYA0</accession>
<dbReference type="InterPro" id="IPR036864">
    <property type="entry name" value="Zn2-C6_fun-type_DNA-bd_sf"/>
</dbReference>
<dbReference type="RefSeq" id="XP_001888958.1">
    <property type="nucleotide sequence ID" value="XM_001888923.1"/>
</dbReference>
<feature type="domain" description="Zn(2)-C6 fungal-type" evidence="2">
    <location>
        <begin position="615"/>
        <end position="650"/>
    </location>
</feature>
<feature type="compositionally biased region" description="Polar residues" evidence="1">
    <location>
        <begin position="76"/>
        <end position="110"/>
    </location>
</feature>
<dbReference type="EMBL" id="DS547150">
    <property type="protein sequence ID" value="EDR00399.1"/>
    <property type="molecule type" value="Genomic_DNA"/>
</dbReference>
<organism evidence="4">
    <name type="scientific">Laccaria bicolor (strain S238N-H82 / ATCC MYA-4686)</name>
    <name type="common">Bicoloured deceiver</name>
    <name type="synonym">Laccaria laccata var. bicolor</name>
    <dbReference type="NCBI Taxonomy" id="486041"/>
    <lineage>
        <taxon>Eukaryota</taxon>
        <taxon>Fungi</taxon>
        <taxon>Dikarya</taxon>
        <taxon>Basidiomycota</taxon>
        <taxon>Agaricomycotina</taxon>
        <taxon>Agaricomycetes</taxon>
        <taxon>Agaricomycetidae</taxon>
        <taxon>Agaricales</taxon>
        <taxon>Agaricineae</taxon>
        <taxon>Hydnangiaceae</taxon>
        <taxon>Laccaria</taxon>
    </lineage>
</organism>
<evidence type="ECO:0000313" key="4">
    <source>
        <dbReference type="Proteomes" id="UP000001194"/>
    </source>
</evidence>
<keyword evidence="4" id="KW-1185">Reference proteome</keyword>
<feature type="compositionally biased region" description="Pro residues" evidence="1">
    <location>
        <begin position="583"/>
        <end position="598"/>
    </location>
</feature>
<evidence type="ECO:0000313" key="3">
    <source>
        <dbReference type="EMBL" id="EDR00399.1"/>
    </source>
</evidence>
<sequence>MLHPQVCTVGNLPPHRGTTIGIHSLSVHMLRIFQDVLIIGKHLDNHIGGSDSDTSRSTLAVSNSITSGSIGDPPHASNSSSVRDLPCSSTSPASNQERNSLEESSVSTDSGLGGNEVSPEIESPPTGEGDSVKEESSNSIYQRHMYLEAHGFPLYIPQPNMTLPPSYQKQGVSIGDVGIITTDGAFDYLFNACSPAGHPSNPDELPEGFFPFELKSTDICKFPVHLSHSHLANRAVNRRDRTTFECSGSDGAILVMPQGAYHEDLQNIMTFREYVSIHAESWYVYAKGRGRQVGNKELRVVTGCDKTISWGIATYSRLQSKCPEGNVSLLRFHPVGNEGQGRHSSYTTYEWDYASVLEAKSGPEKDELMNLEVTGSEPPRNQCTFIRTHTAAIGADDWERIELKVASLVKDQASVRSPQSPFPSVSGAISSLSSRMGFLRGYGRGGNSEETDSMTPAQCPKAKVVVVHDSDWCSVIRDTDVDWTCTAQDLPRRIQEAFHIVQENNGTVYLEEKTPAQDLSTSCDVSVKSEVEDRKPGSSQSSDSFETSPSDMQVDAPGGKNTMEQRASLSTLEQTDYYGSSPAHPPLATPLSSQPPPLVGSTYKAKPLIKRASIACVKCRDRKVKCIPVPNEEPPRRCTRCKEKNQPCQYLTVTPESEQRGSQPPPAQTDCYPYYESSRPPATPLYAQPLSFVDSTYPYPQPRFSSQLEPYPTSAQNTGHHNTPPNMYPRHPVFSFATPPLPFPYTQSPSPTRFGRDPSGNYGISTTYQAQSTQQLPTNQQFYDNQESRQDSG</sequence>
<dbReference type="PROSITE" id="PS00463">
    <property type="entry name" value="ZN2_CY6_FUNGAL_1"/>
    <property type="match status" value="1"/>
</dbReference>
<dbReference type="STRING" id="486041.B0DYA0"/>
<dbReference type="CDD" id="cd00067">
    <property type="entry name" value="GAL4"/>
    <property type="match status" value="1"/>
</dbReference>
<feature type="region of interest" description="Disordered" evidence="1">
    <location>
        <begin position="47"/>
        <end position="138"/>
    </location>
</feature>
<feature type="region of interest" description="Disordered" evidence="1">
    <location>
        <begin position="739"/>
        <end position="793"/>
    </location>
</feature>
<feature type="compositionally biased region" description="Polar residues" evidence="1">
    <location>
        <begin position="51"/>
        <end position="69"/>
    </location>
</feature>
<feature type="compositionally biased region" description="Basic and acidic residues" evidence="1">
    <location>
        <begin position="527"/>
        <end position="536"/>
    </location>
</feature>
<dbReference type="SMART" id="SM00066">
    <property type="entry name" value="GAL4"/>
    <property type="match status" value="1"/>
</dbReference>
<feature type="region of interest" description="Disordered" evidence="1">
    <location>
        <begin position="576"/>
        <end position="602"/>
    </location>
</feature>
<dbReference type="KEGG" id="lbc:LACBIDRAFT_314316"/>
<reference evidence="3 4" key="1">
    <citation type="journal article" date="2008" name="Nature">
        <title>The genome of Laccaria bicolor provides insights into mycorrhizal symbiosis.</title>
        <authorList>
            <person name="Martin F."/>
            <person name="Aerts A."/>
            <person name="Ahren D."/>
            <person name="Brun A."/>
            <person name="Danchin E.G.J."/>
            <person name="Duchaussoy F."/>
            <person name="Gibon J."/>
            <person name="Kohler A."/>
            <person name="Lindquist E."/>
            <person name="Pereda V."/>
            <person name="Salamov A."/>
            <person name="Shapiro H.J."/>
            <person name="Wuyts J."/>
            <person name="Blaudez D."/>
            <person name="Buee M."/>
            <person name="Brokstein P."/>
            <person name="Canbaeck B."/>
            <person name="Cohen D."/>
            <person name="Courty P.E."/>
            <person name="Coutinho P.M."/>
            <person name="Delaruelle C."/>
            <person name="Detter J.C."/>
            <person name="Deveau A."/>
            <person name="DiFazio S."/>
            <person name="Duplessis S."/>
            <person name="Fraissinet-Tachet L."/>
            <person name="Lucic E."/>
            <person name="Frey-Klett P."/>
            <person name="Fourrey C."/>
            <person name="Feussner I."/>
            <person name="Gay G."/>
            <person name="Grimwood J."/>
            <person name="Hoegger P.J."/>
            <person name="Jain P."/>
            <person name="Kilaru S."/>
            <person name="Labbe J."/>
            <person name="Lin Y.C."/>
            <person name="Legue V."/>
            <person name="Le Tacon F."/>
            <person name="Marmeisse R."/>
            <person name="Melayah D."/>
            <person name="Montanini B."/>
            <person name="Muratet M."/>
            <person name="Nehls U."/>
            <person name="Niculita-Hirzel H."/>
            <person name="Oudot-Le Secq M.P."/>
            <person name="Peter M."/>
            <person name="Quesneville H."/>
            <person name="Rajashekar B."/>
            <person name="Reich M."/>
            <person name="Rouhier N."/>
            <person name="Schmutz J."/>
            <person name="Yin T."/>
            <person name="Chalot M."/>
            <person name="Henrissat B."/>
            <person name="Kuees U."/>
            <person name="Lucas S."/>
            <person name="Van de Peer Y."/>
            <person name="Podila G.K."/>
            <person name="Polle A."/>
            <person name="Pukkila P.J."/>
            <person name="Richardson P.M."/>
            <person name="Rouze P."/>
            <person name="Sanders I.R."/>
            <person name="Stajich J.E."/>
            <person name="Tunlid A."/>
            <person name="Tuskan G."/>
            <person name="Grigoriev I.V."/>
        </authorList>
    </citation>
    <scope>NUCLEOTIDE SEQUENCE [LARGE SCALE GENOMIC DNA]</scope>
    <source>
        <strain evidence="4">S238N-H82 / ATCC MYA-4686</strain>
    </source>
</reference>
<dbReference type="Gene3D" id="4.10.240.10">
    <property type="entry name" value="Zn(2)-C6 fungal-type DNA-binding domain"/>
    <property type="match status" value="1"/>
</dbReference>
<dbReference type="GO" id="GO:0000981">
    <property type="term" value="F:DNA-binding transcription factor activity, RNA polymerase II-specific"/>
    <property type="evidence" value="ECO:0007669"/>
    <property type="project" value="InterPro"/>
</dbReference>
<dbReference type="GeneID" id="6084562"/>
<dbReference type="Proteomes" id="UP000001194">
    <property type="component" value="Unassembled WGS sequence"/>
</dbReference>
<gene>
    <name evidence="3" type="ORF">LACBIDRAFT_314316</name>
</gene>
<dbReference type="InterPro" id="IPR001138">
    <property type="entry name" value="Zn2Cys6_DnaBD"/>
</dbReference>
<dbReference type="PROSITE" id="PS50048">
    <property type="entry name" value="ZN2_CY6_FUNGAL_2"/>
    <property type="match status" value="1"/>
</dbReference>
<feature type="compositionally biased region" description="Polar residues" evidence="1">
    <location>
        <begin position="537"/>
        <end position="551"/>
    </location>
</feature>
<dbReference type="OrthoDB" id="3222453at2759"/>
<protein>
    <submittedName>
        <fullName evidence="3">Predicted protein</fullName>
    </submittedName>
</protein>
<dbReference type="SUPFAM" id="SSF57701">
    <property type="entry name" value="Zn2/Cys6 DNA-binding domain"/>
    <property type="match status" value="1"/>
</dbReference>
<dbReference type="InParanoid" id="B0DYA0"/>
<feature type="compositionally biased region" description="Polar residues" evidence="1">
    <location>
        <begin position="762"/>
        <end position="785"/>
    </location>
</feature>
<dbReference type="GO" id="GO:0008270">
    <property type="term" value="F:zinc ion binding"/>
    <property type="evidence" value="ECO:0007669"/>
    <property type="project" value="InterPro"/>
</dbReference>
<proteinExistence type="predicted"/>
<name>B0DYA0_LACBS</name>
<dbReference type="AlphaFoldDB" id="B0DYA0"/>
<dbReference type="HOGENOM" id="CLU_354132_0_0_1"/>